<dbReference type="InterPro" id="IPR050103">
    <property type="entry name" value="Class-III_PLP-dep_AT"/>
</dbReference>
<evidence type="ECO:0000313" key="6">
    <source>
        <dbReference type="Proteomes" id="UP001501294"/>
    </source>
</evidence>
<evidence type="ECO:0000313" key="5">
    <source>
        <dbReference type="EMBL" id="GAA4343533.1"/>
    </source>
</evidence>
<dbReference type="SUPFAM" id="SSF53383">
    <property type="entry name" value="PLP-dependent transferases"/>
    <property type="match status" value="1"/>
</dbReference>
<evidence type="ECO:0000256" key="4">
    <source>
        <dbReference type="ARBA" id="ARBA00022898"/>
    </source>
</evidence>
<comment type="cofactor">
    <cofactor evidence="1">
        <name>pyridoxal 5'-phosphate</name>
        <dbReference type="ChEBI" id="CHEBI:597326"/>
    </cofactor>
</comment>
<dbReference type="PANTHER" id="PTHR11986:SF79">
    <property type="entry name" value="ACETYLORNITHINE AMINOTRANSFERASE, MITOCHONDRIAL"/>
    <property type="match status" value="1"/>
</dbReference>
<dbReference type="InterPro" id="IPR015422">
    <property type="entry name" value="PyrdxlP-dep_Trfase_small"/>
</dbReference>
<name>A0ABP8HS66_9GAMM</name>
<dbReference type="RefSeq" id="WP_223577441.1">
    <property type="nucleotide sequence ID" value="NZ_BAABFU010000001.1"/>
</dbReference>
<protein>
    <recommendedName>
        <fullName evidence="7">Aminotransferase class III-fold pyridoxal phosphate-dependent enzyme</fullName>
    </recommendedName>
</protein>
<evidence type="ECO:0008006" key="7">
    <source>
        <dbReference type="Google" id="ProtNLM"/>
    </source>
</evidence>
<dbReference type="Pfam" id="PF00202">
    <property type="entry name" value="Aminotran_3"/>
    <property type="match status" value="1"/>
</dbReference>
<keyword evidence="2" id="KW-0032">Aminotransferase</keyword>
<evidence type="ECO:0000256" key="1">
    <source>
        <dbReference type="ARBA" id="ARBA00001933"/>
    </source>
</evidence>
<dbReference type="InterPro" id="IPR015424">
    <property type="entry name" value="PyrdxlP-dep_Trfase"/>
</dbReference>
<comment type="caution">
    <text evidence="5">The sequence shown here is derived from an EMBL/GenBank/DDBJ whole genome shotgun (WGS) entry which is preliminary data.</text>
</comment>
<dbReference type="Proteomes" id="UP001501294">
    <property type="component" value="Unassembled WGS sequence"/>
</dbReference>
<dbReference type="Gene3D" id="3.40.640.10">
    <property type="entry name" value="Type I PLP-dependent aspartate aminotransferase-like (Major domain)"/>
    <property type="match status" value="2"/>
</dbReference>
<organism evidence="5 6">
    <name type="scientific">Kangiella taiwanensis</name>
    <dbReference type="NCBI Taxonomy" id="1079179"/>
    <lineage>
        <taxon>Bacteria</taxon>
        <taxon>Pseudomonadati</taxon>
        <taxon>Pseudomonadota</taxon>
        <taxon>Gammaproteobacteria</taxon>
        <taxon>Kangiellales</taxon>
        <taxon>Kangiellaceae</taxon>
        <taxon>Kangiella</taxon>
    </lineage>
</organism>
<evidence type="ECO:0000256" key="3">
    <source>
        <dbReference type="ARBA" id="ARBA00022679"/>
    </source>
</evidence>
<evidence type="ECO:0000256" key="2">
    <source>
        <dbReference type="ARBA" id="ARBA00022576"/>
    </source>
</evidence>
<keyword evidence="6" id="KW-1185">Reference proteome</keyword>
<keyword evidence="4" id="KW-0663">Pyridoxal phosphate</keyword>
<sequence length="995" mass="110975">MTVQHNYNDFCKPKLNKLLSALKLDKNYIKAEGNYLFTDDGKEVIDFVGGFGVSILGHNHPTLINEMKAALDNRVAINSQCSVRSESANLAQLLNEYIDNGQNYKVNFSNSGAESVEAAIKHAYKVHFDKVRREYERITRILNDFYYKVEREGIDVELPGDENDLIDFRNDLDEYNLNQFESFQKSPVIAGLKGSYHGKTCSPLKVTFNKSYREGFEGLSSIQSAFVDHDKPERLKELVNEMACVFYYPVLVGGKVEIHTLKITRVMAFIMETLQGEGGIKPVPEETLSQLASIHDELKIPFIIDEIQTGCGRLGSIYSYQNTALNAIAPEYITLSKSLGGGLVKIGATLIRGDIYDQDFGILHTSTFAEDDLSARVAIKALELLKENDSELLKRVNVQGGKLLSSLETLQKRYPEIIKNVRGKGLMIGVELTPLRSRSPFFRATGKQGVLSMLVASYLLEYHNIRLLAPLTTMLKGNPGKNRMSILRVQPPATITDEEIDALLTAFTEVLDIIQSNNEYLLVAHLIEQKLSPEQRQTPVTMEVKWPFNEEQSHIDARTGFIVHPTKVQHLIDYFFPSFERYEWSESAMKGWWNNIARFLEPVHVKRNYITSRDFILENNLVFVPYLPEYLVQEKEAYLEQEVRDKVQDAVTIAKELGDDNIPVSIIGLGAYSSIVTNNGITVNDYESPITTGNAYTAALTLQGMMFAANNVQPPIDITQAEVSVVGAAGNIGSVLSQILALQVGRLCLVGSGSSTSELRLKYARKTCLAEIIKAIKTELNAGVTFEHTQLAGVGKRVYELILSSGESQQLKFFNDVQEQADIDYLSKQLDLILTQYHSDEYEQLFLIRADFSQLKSSDIVVVATNSPDDELIKTDMVRPGAVVCCASVPSNLSQSFEKETNKYLAFDGGLSALPEQSEIKFVGMPENGLAYGCLAETLILGFEGQNHSFCKGPLSSEHVYQVMSMAEEHGFELGNLKLNNNVLLTTKDSTTVNA</sequence>
<reference evidence="6" key="1">
    <citation type="journal article" date="2019" name="Int. J. Syst. Evol. Microbiol.">
        <title>The Global Catalogue of Microorganisms (GCM) 10K type strain sequencing project: providing services to taxonomists for standard genome sequencing and annotation.</title>
        <authorList>
            <consortium name="The Broad Institute Genomics Platform"/>
            <consortium name="The Broad Institute Genome Sequencing Center for Infectious Disease"/>
            <person name="Wu L."/>
            <person name="Ma J."/>
        </authorList>
    </citation>
    <scope>NUCLEOTIDE SEQUENCE [LARGE SCALE GENOMIC DNA]</scope>
    <source>
        <strain evidence="6">JCM 17727</strain>
    </source>
</reference>
<dbReference type="EMBL" id="BAABFU010000001">
    <property type="protein sequence ID" value="GAA4343533.1"/>
    <property type="molecule type" value="Genomic_DNA"/>
</dbReference>
<proteinExistence type="predicted"/>
<dbReference type="Gene3D" id="3.90.1150.10">
    <property type="entry name" value="Aspartate Aminotransferase, domain 1"/>
    <property type="match status" value="2"/>
</dbReference>
<keyword evidence="3" id="KW-0808">Transferase</keyword>
<dbReference type="InterPro" id="IPR015421">
    <property type="entry name" value="PyrdxlP-dep_Trfase_major"/>
</dbReference>
<dbReference type="PANTHER" id="PTHR11986">
    <property type="entry name" value="AMINOTRANSFERASE CLASS III"/>
    <property type="match status" value="1"/>
</dbReference>
<dbReference type="InterPro" id="IPR005814">
    <property type="entry name" value="Aminotrans_3"/>
</dbReference>
<accession>A0ABP8HS66</accession>
<gene>
    <name evidence="5" type="ORF">GCM10023150_02190</name>
</gene>
<dbReference type="Gene3D" id="3.40.50.720">
    <property type="entry name" value="NAD(P)-binding Rossmann-like Domain"/>
    <property type="match status" value="1"/>
</dbReference>